<dbReference type="Pfam" id="PF02810">
    <property type="entry name" value="SEC-C"/>
    <property type="match status" value="1"/>
</dbReference>
<dbReference type="Pfam" id="PF03695">
    <property type="entry name" value="UPF0149"/>
    <property type="match status" value="1"/>
</dbReference>
<dbReference type="Gene3D" id="1.20.120.740">
    <property type="entry name" value="YgfB uncharacterised protein family UPF0149, PF03695"/>
    <property type="match status" value="1"/>
</dbReference>
<evidence type="ECO:0000313" key="1">
    <source>
        <dbReference type="EMBL" id="QTD44768.1"/>
    </source>
</evidence>
<dbReference type="Proteomes" id="UP000663903">
    <property type="component" value="Chromosome"/>
</dbReference>
<keyword evidence="2" id="KW-1185">Reference proteome</keyword>
<dbReference type="InterPro" id="IPR036255">
    <property type="entry name" value="YgfB-like_sf"/>
</dbReference>
<evidence type="ECO:0000313" key="2">
    <source>
        <dbReference type="Proteomes" id="UP000663903"/>
    </source>
</evidence>
<dbReference type="Gene3D" id="3.10.450.50">
    <property type="match status" value="1"/>
</dbReference>
<dbReference type="InterPro" id="IPR011990">
    <property type="entry name" value="TPR-like_helical_dom_sf"/>
</dbReference>
<name>A0A975CE45_9BURK</name>
<dbReference type="InterPro" id="IPR011978">
    <property type="entry name" value="YgfB-like"/>
</dbReference>
<dbReference type="AlphaFoldDB" id="A0A975CE45"/>
<dbReference type="SUPFAM" id="SSF103642">
    <property type="entry name" value="Sec-C motif"/>
    <property type="match status" value="1"/>
</dbReference>
<accession>A0A975CE45</accession>
<dbReference type="SUPFAM" id="SSF48452">
    <property type="entry name" value="TPR-like"/>
    <property type="match status" value="1"/>
</dbReference>
<dbReference type="SUPFAM" id="SSF101327">
    <property type="entry name" value="YgfB-like"/>
    <property type="match status" value="1"/>
</dbReference>
<reference evidence="1" key="1">
    <citation type="submission" date="2021-03" db="EMBL/GenBank/DDBJ databases">
        <title>Ottowia sp. 27C isolated from the cloaca of a Giant Asian pond turtle (Heosemys grandis).</title>
        <authorList>
            <person name="Spergser J."/>
            <person name="Busse H.-J."/>
        </authorList>
    </citation>
    <scope>NUCLEOTIDE SEQUENCE</scope>
    <source>
        <strain evidence="1">27C</strain>
    </source>
</reference>
<sequence>MSLFDLPRRDAGANERTVDAMFSRLLQGESLSAFCDWFAGPDGPMPGARAPDADPRAARAVARTLWAAVPMPHERWRPRGLPKLERNDPCYCGSGRKYKHCCATWASVPLPFDAPTLLALAIQHAPPDALAPASVRALPPQALAQAAMFWMDEGRPEQVARVLLPLFDPPDGLDARHEPAFEVLMGAMQQLGWQERRFALVRQIGRSRDKTLATAARCREVSMLADEGNFAQAWALFKQVQRDAPDDPQLLHLELITLLHEGRADEARLRGPLLAAKARRGGFDELAQVLLQLAEHGLRAVYDELEHAGSADADEITAAWLALCAQAPAELDADAARALYHIDTQGPPRRGARRLKAAEAEAGVDALVASMSWLRVRPARTLSAIERRWQRRFPVGKPDATLLVGDAGVLIEDAVWATEFLRISPQGWLSVQVMDDLLLAAQERLTEDDGPAERQSAWRLAEHALRLLRALWHQAPDAAAARQARLGAEWTHPATQPLLRLLAQAIDVGHATQRDVLALAEWSLALNPIDNHGWRDEVVQAYTAQGRPADALALLDQYPGDWPPAQHRRALALYTLGRHDEAAAVLAAAHAEYPAFMLALWPDVLDAPPDSGGPGIPVGGELAAFDYRTQARAAWVKSGALAWSKGLKLTAKPARKTRAKKSATKGGLLAGGTSTEDLALPAPMRQHLQGHYDWPRLHGFLTAIAWSPDMLMPGRWVPSVLDWRTRALPKTQAAQLKALNTDLDAIMRLYNSLNAPLANAQAGMAMPLPALADELAAGDDEVTRQQALHTWAAGFVQAAELGAAGWRRAGRPVQARPAGKASAFSVLYALAARAPRATGAASGDAPVWQPLQDDGQPLLQGLDVPAVTADTAEQIAMALADLWQAVLPARLARQRGGAGGALQIDSFSLD</sequence>
<dbReference type="NCBIfam" id="TIGR02292">
    <property type="entry name" value="ygfB_yecA"/>
    <property type="match status" value="1"/>
</dbReference>
<proteinExistence type="predicted"/>
<dbReference type="KEGG" id="otd:J1M35_17060"/>
<dbReference type="EMBL" id="CP071796">
    <property type="protein sequence ID" value="QTD44768.1"/>
    <property type="molecule type" value="Genomic_DNA"/>
</dbReference>
<organism evidence="1 2">
    <name type="scientific">Ottowia testudinis</name>
    <dbReference type="NCBI Taxonomy" id="2816950"/>
    <lineage>
        <taxon>Bacteria</taxon>
        <taxon>Pseudomonadati</taxon>
        <taxon>Pseudomonadota</taxon>
        <taxon>Betaproteobacteria</taxon>
        <taxon>Burkholderiales</taxon>
        <taxon>Comamonadaceae</taxon>
        <taxon>Ottowia</taxon>
    </lineage>
</organism>
<dbReference type="RefSeq" id="WP_208008331.1">
    <property type="nucleotide sequence ID" value="NZ_CP071796.1"/>
</dbReference>
<protein>
    <submittedName>
        <fullName evidence="1">UPF0149 family protein</fullName>
    </submittedName>
</protein>
<gene>
    <name evidence="1" type="ORF">J1M35_17060</name>
</gene>
<dbReference type="InterPro" id="IPR004027">
    <property type="entry name" value="SEC_C_motif"/>
</dbReference>